<dbReference type="AlphaFoldDB" id="A0A857GL99"/>
<dbReference type="KEGG" id="hmd:CTT34_10305"/>
<dbReference type="RefSeq" id="WP_159342364.1">
    <property type="nucleotide sequence ID" value="NZ_CP024621.1"/>
</dbReference>
<dbReference type="OrthoDB" id="6571023at2"/>
<dbReference type="Proteomes" id="UP000463949">
    <property type="component" value="Chromosome"/>
</dbReference>
<evidence type="ECO:0000313" key="2">
    <source>
        <dbReference type="Proteomes" id="UP000463949"/>
    </source>
</evidence>
<accession>A0A857GL99</accession>
<dbReference type="EMBL" id="CP024621">
    <property type="protein sequence ID" value="QHD50053.1"/>
    <property type="molecule type" value="Genomic_DNA"/>
</dbReference>
<proteinExistence type="predicted"/>
<gene>
    <name evidence="1" type="ORF">CTT34_10305</name>
</gene>
<organism evidence="1 2">
    <name type="scientific">Vreelandella aquamarina</name>
    <dbReference type="NCBI Taxonomy" id="77097"/>
    <lineage>
        <taxon>Bacteria</taxon>
        <taxon>Pseudomonadati</taxon>
        <taxon>Pseudomonadota</taxon>
        <taxon>Gammaproteobacteria</taxon>
        <taxon>Oceanospirillales</taxon>
        <taxon>Halomonadaceae</taxon>
        <taxon>Vreelandella</taxon>
    </lineage>
</organism>
<evidence type="ECO:0008006" key="3">
    <source>
        <dbReference type="Google" id="ProtNLM"/>
    </source>
</evidence>
<name>A0A857GL99_9GAMM</name>
<sequence length="131" mass="14346">MSLRDELQADIAEAFNDEDGLADAVTVFSCTREVVTGGYDPETGTTPQTTIGYQGRGVFGGFRSFEIDGARILATDTKLTAMQNEIWRVENGEVTNTPDAPQVDDIINGLTVMDVKQDPARVAWTCQLRRT</sequence>
<reference evidence="1 2" key="1">
    <citation type="submission" date="2017-10" db="EMBL/GenBank/DDBJ databases">
        <title>Coral associated bacteria.</title>
        <authorList>
            <person name="Wang X."/>
        </authorList>
    </citation>
    <scope>NUCLEOTIDE SEQUENCE [LARGE SCALE GENOMIC DNA]</scope>
    <source>
        <strain evidence="1 2">SCSIO 43005</strain>
    </source>
</reference>
<protein>
    <recommendedName>
        <fullName evidence="3">Glutamate 5-kinase</fullName>
    </recommendedName>
</protein>
<evidence type="ECO:0000313" key="1">
    <source>
        <dbReference type="EMBL" id="QHD50053.1"/>
    </source>
</evidence>